<evidence type="ECO:0000256" key="10">
    <source>
        <dbReference type="ARBA" id="ARBA00023303"/>
    </source>
</evidence>
<dbReference type="Proteomes" id="UP000095280">
    <property type="component" value="Unplaced"/>
</dbReference>
<evidence type="ECO:0000256" key="3">
    <source>
        <dbReference type="ARBA" id="ARBA00022461"/>
    </source>
</evidence>
<evidence type="ECO:0000256" key="4">
    <source>
        <dbReference type="ARBA" id="ARBA00022692"/>
    </source>
</evidence>
<dbReference type="GO" id="GO:0015375">
    <property type="term" value="F:glycine:sodium symporter activity"/>
    <property type="evidence" value="ECO:0007669"/>
    <property type="project" value="TreeGrafter"/>
</dbReference>
<feature type="transmembrane region" description="Helical" evidence="16">
    <location>
        <begin position="952"/>
        <end position="973"/>
    </location>
</feature>
<reference evidence="18" key="1">
    <citation type="submission" date="2016-11" db="UniProtKB">
        <authorList>
            <consortium name="WormBaseParasite"/>
        </authorList>
    </citation>
    <scope>IDENTIFICATION</scope>
</reference>
<evidence type="ECO:0000256" key="14">
    <source>
        <dbReference type="RuleBase" id="RU003732"/>
    </source>
</evidence>
<evidence type="ECO:0000256" key="1">
    <source>
        <dbReference type="ARBA" id="ARBA00004141"/>
    </source>
</evidence>
<feature type="transmembrane region" description="Helical" evidence="16">
    <location>
        <begin position="1150"/>
        <end position="1170"/>
    </location>
</feature>
<dbReference type="WBParaSite" id="maker-uti_cns_0014285-snap-gene-0.1-mRNA-1">
    <property type="protein sequence ID" value="maker-uti_cns_0014285-snap-gene-0.1-mRNA-1"/>
    <property type="gene ID" value="maker-uti_cns_0014285-snap-gene-0.1"/>
</dbReference>
<sequence length="1325" mass="148096">MSTRWAMFCEASSIRGMQKITKARSMFSRSLWTIFVLVMTLVLVITSALLVRDFLNYDTAWHTTTEFDNKPSFPSFTLCSHNPFSQAAKAAWESGADLLDTILPSLFAYDNVDTYYQHLSYNDTVAISHNRSSLFFCIVMSPGQQVIAENCIYENLTVNLFSHSEFFNCFTVDSKDSQNFESIVVVMSLVPAQDLEQLNHSFLYDVLNKGEGVKVTVHEQGVIPDFAQSGFNVEPGRMNEVNYATTAWQKLRTPKQECRDNQPYIKHLDREYFSDYHHCANAQLQQYLLKQCGCLNSLWPVIQVPSPTVPYCIDTSDNEDLEKLSKKLDCVLHTLENEAKLKANLSASVCFPRCKYFTYESTLSITKWIPSPNKIEALADQYKAQNSNEKRAIYWKPSAKIRLSQQNSYTYIKIRRKNWDVIKKIEKLTLDINILLSRIGGLCSLCIGLTAAFLVEMIEFVYLSFQPVAPPTPGTDGFRAGSSGGGNGGGGDVRGDGVEAIGLEQATPLMPSVDPWEKGVCAEFGTQPNHAAARFACEFCDKRMQKLRSLLARFSRQQDGFSDLQQQQQHQRPHGQQQRRRRSSRRYSATSSGGRQVFATAASKDSVDGSSSSVHRETPTQMRDRQIRELRAQLAPKEPLQGLGNFTAAASAGEAPVNYSVDENPERGNWSGRLDFLLSCLGYAVGLGNVWRFPYLCFINGGGAFFVPYIIFLLLCGVPVFLLDLSLGQFTSEGPATCWEFAPIFTGVGYAMTYLSTIVGIYYNMIIAISIYYLFASMNSDLPWSSCDNAWNTPLCSSRLPLVTCNLSDQQLNGTCYNGTKLLGLYNESLFTQVTKLHRILPADEYFNHEVLKTSSDINKFGSPDWKLVLCLLLSWIVIYCCMVKGIKSSGKVVYFTALFPYVVLLIFALGKARVWKDAAGQIFFSLSCSWGGLMSLSSYNRFHNNVIRDTFFVTSANCLTSVFAGFVIFSFIGHLAGNLKVPVKDVSQSGFGLAFIIYPEAMKFASWQHLLGHSVLLHDSQSRSGQSVTEASRLLLIITVGKWRLEAFTIALHFDSILLFAMVETLITSLCDQFRGLRRHKPPVIAVVSVVMFLLGLPYAGSWTILLIGFFECVTVGWVYGRPGFGNFHRFSEDIGLIMQRPISPIWRYLWQYISPALIMAIIIFNWVDYGRSEYTAGAGDFYPGWADALGWLIAIATVLIIFGTGLLKLFMEPSGTPWKQRLLGLSIPSYKWGPALPSHRLLMASYLEKLGALRHFYLDPVKLIKYTDVFPSEQEFQNLDSAAQRRDGGRVASANRESHSNPGFNAGGSLHSIPGGGGGSTDI</sequence>
<feature type="transmembrane region" description="Helical" evidence="16">
    <location>
        <begin position="893"/>
        <end position="911"/>
    </location>
</feature>
<dbReference type="InterPro" id="IPR000175">
    <property type="entry name" value="Na/ntran_symport"/>
</dbReference>
<feature type="binding site" evidence="11">
    <location>
        <position position="684"/>
    </location>
    <ligand>
        <name>Na(+)</name>
        <dbReference type="ChEBI" id="CHEBI:29101"/>
        <label>1</label>
    </ligand>
</feature>
<evidence type="ECO:0000256" key="13">
    <source>
        <dbReference type="RuleBase" id="RU000679"/>
    </source>
</evidence>
<dbReference type="Gene3D" id="2.60.470.10">
    <property type="entry name" value="Acid-sensing ion channels like domains"/>
    <property type="match status" value="1"/>
</dbReference>
<feature type="compositionally biased region" description="Low complexity" evidence="15">
    <location>
        <begin position="558"/>
        <end position="570"/>
    </location>
</feature>
<dbReference type="GO" id="GO:0005886">
    <property type="term" value="C:plasma membrane"/>
    <property type="evidence" value="ECO:0007669"/>
    <property type="project" value="TreeGrafter"/>
</dbReference>
<keyword evidence="10 13" id="KW-0407">Ion channel</keyword>
<evidence type="ECO:0000256" key="5">
    <source>
        <dbReference type="ARBA" id="ARBA00022989"/>
    </source>
</evidence>
<evidence type="ECO:0000256" key="11">
    <source>
        <dbReference type="PIRSR" id="PIRSR600175-1"/>
    </source>
</evidence>
<proteinExistence type="inferred from homology"/>
<dbReference type="PROSITE" id="PS50267">
    <property type="entry name" value="NA_NEUROTRAN_SYMP_3"/>
    <property type="match status" value="1"/>
</dbReference>
<dbReference type="PANTHER" id="PTHR11616:SF240">
    <property type="entry name" value="BLOATED TUBULES, ISOFORM B-RELATED"/>
    <property type="match status" value="1"/>
</dbReference>
<comment type="similarity">
    <text evidence="13">Belongs to the amiloride-sensitive sodium channel (TC 1.A.6) family.</text>
</comment>
<keyword evidence="17" id="KW-1185">Reference proteome</keyword>
<feature type="disulfide bond" evidence="12">
    <location>
        <begin position="787"/>
        <end position="796"/>
    </location>
</feature>
<evidence type="ECO:0000313" key="17">
    <source>
        <dbReference type="Proteomes" id="UP000095280"/>
    </source>
</evidence>
<keyword evidence="5 16" id="KW-1133">Transmembrane helix</keyword>
<evidence type="ECO:0000256" key="2">
    <source>
        <dbReference type="ARBA" id="ARBA00022448"/>
    </source>
</evidence>
<feature type="compositionally biased region" description="Gly residues" evidence="15">
    <location>
        <begin position="482"/>
        <end position="492"/>
    </location>
</feature>
<dbReference type="GO" id="GO:0046872">
    <property type="term" value="F:metal ion binding"/>
    <property type="evidence" value="ECO:0007669"/>
    <property type="project" value="UniProtKB-KW"/>
</dbReference>
<evidence type="ECO:0000256" key="8">
    <source>
        <dbReference type="ARBA" id="ARBA00023136"/>
    </source>
</evidence>
<feature type="compositionally biased region" description="Basic residues" evidence="15">
    <location>
        <begin position="571"/>
        <end position="585"/>
    </location>
</feature>
<feature type="compositionally biased region" description="Basic and acidic residues" evidence="15">
    <location>
        <begin position="614"/>
        <end position="624"/>
    </location>
</feature>
<keyword evidence="7 13" id="KW-0406">Ion transport</keyword>
<feature type="binding site" evidence="11">
    <location>
        <position position="1057"/>
    </location>
    <ligand>
        <name>Na(+)</name>
        <dbReference type="ChEBI" id="CHEBI:29101"/>
        <label>1</label>
    </ligand>
</feature>
<evidence type="ECO:0000256" key="6">
    <source>
        <dbReference type="ARBA" id="ARBA00023053"/>
    </source>
</evidence>
<feature type="binding site" evidence="11">
    <location>
        <position position="682"/>
    </location>
    <ligand>
        <name>Na(+)</name>
        <dbReference type="ChEBI" id="CHEBI:29101"/>
        <label>1</label>
    </ligand>
</feature>
<dbReference type="GO" id="GO:0005272">
    <property type="term" value="F:sodium channel activity"/>
    <property type="evidence" value="ECO:0007669"/>
    <property type="project" value="UniProtKB-KW"/>
</dbReference>
<keyword evidence="14" id="KW-0769">Symport</keyword>
<feature type="transmembrane region" description="Helical" evidence="16">
    <location>
        <begin position="706"/>
        <end position="727"/>
    </location>
</feature>
<dbReference type="SUPFAM" id="SSF161070">
    <property type="entry name" value="SNF-like"/>
    <property type="match status" value="1"/>
</dbReference>
<dbReference type="InterPro" id="IPR037272">
    <property type="entry name" value="SNS_sf"/>
</dbReference>
<keyword evidence="2 13" id="KW-0813">Transport</keyword>
<feature type="transmembrane region" description="Helical" evidence="16">
    <location>
        <begin position="1190"/>
        <end position="1213"/>
    </location>
</feature>
<name>A0A1I8IN92_9PLAT</name>
<keyword evidence="12" id="KW-1015">Disulfide bond</keyword>
<feature type="compositionally biased region" description="Low complexity" evidence="15">
    <location>
        <begin position="586"/>
        <end position="595"/>
    </location>
</feature>
<feature type="transmembrane region" description="Helical" evidence="16">
    <location>
        <begin position="1084"/>
        <end position="1100"/>
    </location>
</feature>
<evidence type="ECO:0000256" key="7">
    <source>
        <dbReference type="ARBA" id="ARBA00023065"/>
    </source>
</evidence>
<organism evidence="17 18">
    <name type="scientific">Macrostomum lignano</name>
    <dbReference type="NCBI Taxonomy" id="282301"/>
    <lineage>
        <taxon>Eukaryota</taxon>
        <taxon>Metazoa</taxon>
        <taxon>Spiralia</taxon>
        <taxon>Lophotrochozoa</taxon>
        <taxon>Platyhelminthes</taxon>
        <taxon>Rhabditophora</taxon>
        <taxon>Macrostomorpha</taxon>
        <taxon>Macrostomida</taxon>
        <taxon>Macrostomidae</taxon>
        <taxon>Macrostomum</taxon>
    </lineage>
</organism>
<accession>A0A1I8IN92</accession>
<keyword evidence="6 11" id="KW-0915">Sodium</keyword>
<dbReference type="Pfam" id="PF00209">
    <property type="entry name" value="SNF"/>
    <property type="match status" value="3"/>
</dbReference>
<feature type="compositionally biased region" description="Gly residues" evidence="15">
    <location>
        <begin position="1316"/>
        <end position="1325"/>
    </location>
</feature>
<dbReference type="InterPro" id="IPR001873">
    <property type="entry name" value="ENaC"/>
</dbReference>
<feature type="binding site" evidence="11">
    <location>
        <position position="958"/>
    </location>
    <ligand>
        <name>Na(+)</name>
        <dbReference type="ChEBI" id="CHEBI:29101"/>
        <label>1</label>
    </ligand>
</feature>
<dbReference type="PROSITE" id="PS00610">
    <property type="entry name" value="NA_NEUROTRAN_SYMP_1"/>
    <property type="match status" value="1"/>
</dbReference>
<feature type="binding site" evidence="11">
    <location>
        <position position="689"/>
    </location>
    <ligand>
        <name>Na(+)</name>
        <dbReference type="ChEBI" id="CHEBI:29101"/>
        <label>1</label>
    </ligand>
</feature>
<feature type="transmembrane region" description="Helical" evidence="16">
    <location>
        <begin position="1051"/>
        <end position="1072"/>
    </location>
</feature>
<feature type="region of interest" description="Disordered" evidence="15">
    <location>
        <begin position="1283"/>
        <end position="1325"/>
    </location>
</feature>
<evidence type="ECO:0000256" key="12">
    <source>
        <dbReference type="PIRSR" id="PIRSR600175-2"/>
    </source>
</evidence>
<dbReference type="PRINTS" id="PR00176">
    <property type="entry name" value="NANEUSMPORT"/>
</dbReference>
<feature type="binding site" evidence="11">
    <location>
        <position position="1056"/>
    </location>
    <ligand>
        <name>Na(+)</name>
        <dbReference type="ChEBI" id="CHEBI:29101"/>
        <label>1</label>
    </ligand>
</feature>
<evidence type="ECO:0000256" key="16">
    <source>
        <dbReference type="SAM" id="Phobius"/>
    </source>
</evidence>
<dbReference type="Pfam" id="PF00858">
    <property type="entry name" value="ASC"/>
    <property type="match status" value="1"/>
</dbReference>
<feature type="transmembrane region" description="Helical" evidence="16">
    <location>
        <begin position="748"/>
        <end position="775"/>
    </location>
</feature>
<keyword evidence="9 13" id="KW-0739">Sodium transport</keyword>
<evidence type="ECO:0000256" key="9">
    <source>
        <dbReference type="ARBA" id="ARBA00023201"/>
    </source>
</evidence>
<comment type="similarity">
    <text evidence="14">Belongs to the sodium:neurotransmitter symporter (SNF) (TC 2.A.22) family.</text>
</comment>
<protein>
    <recommendedName>
        <fullName evidence="14">Transporter</fullName>
    </recommendedName>
</protein>
<feature type="region of interest" description="Disordered" evidence="15">
    <location>
        <begin position="558"/>
        <end position="624"/>
    </location>
</feature>
<evidence type="ECO:0000313" key="18">
    <source>
        <dbReference type="WBParaSite" id="maker-uti_cns_0014285-snap-gene-0.1-mRNA-1"/>
    </source>
</evidence>
<feature type="transmembrane region" description="Helical" evidence="16">
    <location>
        <begin position="866"/>
        <end position="886"/>
    </location>
</feature>
<comment type="subcellular location">
    <subcellularLocation>
        <location evidence="1">Membrane</location>
        <topology evidence="1">Multi-pass membrane protein</topology>
    </subcellularLocation>
</comment>
<keyword evidence="3 13" id="KW-0894">Sodium channel</keyword>
<evidence type="ECO:0000256" key="15">
    <source>
        <dbReference type="SAM" id="MobiDB-lite"/>
    </source>
</evidence>
<feature type="binding site" evidence="11">
    <location>
        <position position="926"/>
    </location>
    <ligand>
        <name>Na(+)</name>
        <dbReference type="ChEBI" id="CHEBI:29101"/>
        <label>1</label>
    </ligand>
</feature>
<keyword evidence="4 13" id="KW-0812">Transmembrane</keyword>
<keyword evidence="8 16" id="KW-0472">Membrane</keyword>
<feature type="region of interest" description="Disordered" evidence="15">
    <location>
        <begin position="474"/>
        <end position="497"/>
    </location>
</feature>
<keyword evidence="11" id="KW-0479">Metal-binding</keyword>
<feature type="binding site" evidence="11">
    <location>
        <position position="685"/>
    </location>
    <ligand>
        <name>Na(+)</name>
        <dbReference type="ChEBI" id="CHEBI:29101"/>
        <label>1</label>
    </ligand>
</feature>
<dbReference type="PANTHER" id="PTHR11616">
    <property type="entry name" value="SODIUM/CHLORIDE DEPENDENT TRANSPORTER"/>
    <property type="match status" value="1"/>
</dbReference>
<feature type="transmembrane region" description="Helical" evidence="16">
    <location>
        <begin position="923"/>
        <end position="940"/>
    </location>
</feature>